<feature type="chain" id="PRO_5004901649" evidence="5">
    <location>
        <begin position="20"/>
        <end position="289"/>
    </location>
</feature>
<evidence type="ECO:0000256" key="4">
    <source>
        <dbReference type="SAM" id="MobiDB-lite"/>
    </source>
</evidence>
<dbReference type="Proteomes" id="UP000019335">
    <property type="component" value="Chromosome 4"/>
</dbReference>
<evidence type="ECO:0000256" key="2">
    <source>
        <dbReference type="ARBA" id="ARBA00022692"/>
    </source>
</evidence>
<dbReference type="InterPro" id="IPR023395">
    <property type="entry name" value="MCP_dom_sf"/>
</dbReference>
<proteinExistence type="predicted"/>
<evidence type="ECO:0000256" key="3">
    <source>
        <dbReference type="ARBA" id="ARBA00023136"/>
    </source>
</evidence>
<keyword evidence="7" id="KW-1185">Reference proteome</keyword>
<dbReference type="SUPFAM" id="SSF103506">
    <property type="entry name" value="Mitochondrial carrier"/>
    <property type="match status" value="1"/>
</dbReference>
<dbReference type="GO" id="GO:0016020">
    <property type="term" value="C:membrane"/>
    <property type="evidence" value="ECO:0007669"/>
    <property type="project" value="UniProtKB-SubCell"/>
</dbReference>
<keyword evidence="2" id="KW-0812">Transmembrane</keyword>
<feature type="region of interest" description="Disordered" evidence="4">
    <location>
        <begin position="49"/>
        <end position="70"/>
    </location>
</feature>
<dbReference type="EMBL" id="AZIL01000274">
    <property type="protein sequence ID" value="EWM28706.1"/>
    <property type="molecule type" value="Genomic_DNA"/>
</dbReference>
<dbReference type="InterPro" id="IPR018108">
    <property type="entry name" value="MCP_transmembrane"/>
</dbReference>
<name>W7U780_9STRA</name>
<keyword evidence="5" id="KW-0732">Signal</keyword>
<comment type="caution">
    <text evidence="6">The sequence shown here is derived from an EMBL/GenBank/DDBJ whole genome shotgun (WGS) entry which is preliminary data.</text>
</comment>
<reference evidence="6 7" key="1">
    <citation type="journal article" date="2014" name="Mol. Plant">
        <title>Chromosome Scale Genome Assembly and Transcriptome Profiling of Nannochloropsis gaditana in Nitrogen Depletion.</title>
        <authorList>
            <person name="Corteggiani Carpinelli E."/>
            <person name="Telatin A."/>
            <person name="Vitulo N."/>
            <person name="Forcato C."/>
            <person name="D'Angelo M."/>
            <person name="Schiavon R."/>
            <person name="Vezzi A."/>
            <person name="Giacometti G.M."/>
            <person name="Morosinotto T."/>
            <person name="Valle G."/>
        </authorList>
    </citation>
    <scope>NUCLEOTIDE SEQUENCE [LARGE SCALE GENOMIC DNA]</scope>
    <source>
        <strain evidence="6 7">B-31</strain>
    </source>
</reference>
<dbReference type="OrthoDB" id="199293at2759"/>
<dbReference type="PANTHER" id="PTHR47567:SF1">
    <property type="entry name" value="NAD-DEPENDENT EPIMERASE_DEHYDRATASE DOMAIN-CONTAINING PROTEIN"/>
    <property type="match status" value="1"/>
</dbReference>
<evidence type="ECO:0000256" key="5">
    <source>
        <dbReference type="SAM" id="SignalP"/>
    </source>
</evidence>
<dbReference type="Pfam" id="PF00153">
    <property type="entry name" value="Mito_carr"/>
    <property type="match status" value="1"/>
</dbReference>
<evidence type="ECO:0000313" key="6">
    <source>
        <dbReference type="EMBL" id="EWM28706.1"/>
    </source>
</evidence>
<sequence>MPLARRLMEFLFMLLLVEGDGLVAKIFFHNKLPTQLPCSTMACCRRNPAKNQGRKGGGNETEHAHKQSQQLCIRNQHHKSAEGGADFASSLDPSSKSTSPLDSITAFKPDILSPSSFILFALMAFYIVDACLCDLWLPPANAVDASLITEIDVAGILQKAGKKALGGGLSGAVASLVQLITLMWLRTTMQYQYRYGLPFAATVQQLYKEGGITRFYQGLPVALFQLPLSRFADVAANAFMIAALDSFESTRGLPLPLKSAFGSIAAGTWRLVLTPLDVVKTTLQVLFVM</sequence>
<evidence type="ECO:0000256" key="1">
    <source>
        <dbReference type="ARBA" id="ARBA00004141"/>
    </source>
</evidence>
<comment type="subcellular location">
    <subcellularLocation>
        <location evidence="1">Membrane</location>
        <topology evidence="1">Multi-pass membrane protein</topology>
    </subcellularLocation>
</comment>
<evidence type="ECO:0000313" key="7">
    <source>
        <dbReference type="Proteomes" id="UP000019335"/>
    </source>
</evidence>
<protein>
    <submittedName>
        <fullName evidence="6">Mitochondrial carrier domain-containing protein</fullName>
    </submittedName>
</protein>
<keyword evidence="3" id="KW-0472">Membrane</keyword>
<organism evidence="6 7">
    <name type="scientific">Nannochloropsis gaditana</name>
    <dbReference type="NCBI Taxonomy" id="72520"/>
    <lineage>
        <taxon>Eukaryota</taxon>
        <taxon>Sar</taxon>
        <taxon>Stramenopiles</taxon>
        <taxon>Ochrophyta</taxon>
        <taxon>Eustigmatophyceae</taxon>
        <taxon>Eustigmatales</taxon>
        <taxon>Monodopsidaceae</taxon>
        <taxon>Nannochloropsis</taxon>
    </lineage>
</organism>
<dbReference type="Gene3D" id="1.50.40.10">
    <property type="entry name" value="Mitochondrial carrier domain"/>
    <property type="match status" value="1"/>
</dbReference>
<dbReference type="PANTHER" id="PTHR47567">
    <property type="entry name" value="MITOCHONDRIAL SUBSTRATE/SOLUTE CARRIER"/>
    <property type="match status" value="1"/>
</dbReference>
<accession>W7U780</accession>
<feature type="signal peptide" evidence="5">
    <location>
        <begin position="1"/>
        <end position="19"/>
    </location>
</feature>
<dbReference type="AlphaFoldDB" id="W7U780"/>
<gene>
    <name evidence="6" type="ORF">Naga_100002g51</name>
</gene>